<dbReference type="CDD" id="cd03801">
    <property type="entry name" value="GT4_PimA-like"/>
    <property type="match status" value="1"/>
</dbReference>
<gene>
    <name evidence="2" type="ORF">D2T33_16175</name>
</gene>
<dbReference type="Pfam" id="PF00534">
    <property type="entry name" value="Glycos_transf_1"/>
    <property type="match status" value="1"/>
</dbReference>
<dbReference type="PANTHER" id="PTHR45947:SF3">
    <property type="entry name" value="SULFOQUINOVOSYL TRANSFERASE SQD2"/>
    <property type="match status" value="1"/>
</dbReference>
<protein>
    <submittedName>
        <fullName evidence="2">Glycosyltransferase family 1 protein</fullName>
    </submittedName>
</protein>
<feature type="domain" description="Glycosyl transferase family 1" evidence="1">
    <location>
        <begin position="239"/>
        <end position="380"/>
    </location>
</feature>
<dbReference type="Proteomes" id="UP000285710">
    <property type="component" value="Unassembled WGS sequence"/>
</dbReference>
<dbReference type="PANTHER" id="PTHR45947">
    <property type="entry name" value="SULFOQUINOVOSYL TRANSFERASE SQD2"/>
    <property type="match status" value="1"/>
</dbReference>
<dbReference type="Gene3D" id="3.40.50.2000">
    <property type="entry name" value="Glycogen Phosphorylase B"/>
    <property type="match status" value="2"/>
</dbReference>
<sequence length="434" mass="47535">MIAPITARPRVLLIAEAANPEFVSVPLVGWSVAQALREVADVHLVTQIRNREAILRAGLTEGRDFTVINSEKVAGPLYRAANALRMGSGKGWTLMQAVSSFSYRYFEHVVWQQFGPALRGGEYDIVHRVTPLSPTAQSPIAPKLKAQGVPFVLGPLNGGVPWPAGFDRERRREREWLSYVRGAYKLLPGREATLRSAAAILVGSRHTESEIPDAYREKCVYIPENAIDPERFNLRAVAPGEGPLRICFVGRLVPYKGADMLLEAAAPLLRTGRARIEIIGDGPMRAELEALATREGITAGVTFHGWLEHREVQKVMASCSLLGFPSIREFGGGVVLEAMALGMAPLIVDYAGPGELVTPGTGFKVPIGPREQIIAGVRAELERLVDRPEEIAQAGAAAFDRVQEKFTWARKAEQIAEVYDWVLGRRADRPDPLA</sequence>
<reference evidence="2 3" key="1">
    <citation type="submission" date="2019-01" db="EMBL/GenBank/DDBJ databases">
        <title>Sinorhodobacter populi sp. nov. isolated from the symptomatic bark tissue of Populus euramericana canker.</title>
        <authorList>
            <person name="Xu G."/>
        </authorList>
    </citation>
    <scope>NUCLEOTIDE SEQUENCE [LARGE SCALE GENOMIC DNA]</scope>
    <source>
        <strain evidence="2 3">2D-5</strain>
    </source>
</reference>
<dbReference type="RefSeq" id="WP_128270474.1">
    <property type="nucleotide sequence ID" value="NZ_SAUW01000018.1"/>
</dbReference>
<keyword evidence="3" id="KW-1185">Reference proteome</keyword>
<evidence type="ECO:0000313" key="2">
    <source>
        <dbReference type="EMBL" id="RWR08161.1"/>
    </source>
</evidence>
<comment type="caution">
    <text evidence="2">The sequence shown here is derived from an EMBL/GenBank/DDBJ whole genome shotgun (WGS) entry which is preliminary data.</text>
</comment>
<accession>A0A443IQ91</accession>
<dbReference type="InterPro" id="IPR050194">
    <property type="entry name" value="Glycosyltransferase_grp1"/>
</dbReference>
<dbReference type="EMBL" id="SAUW01000018">
    <property type="protein sequence ID" value="RWR08161.1"/>
    <property type="molecule type" value="Genomic_DNA"/>
</dbReference>
<proteinExistence type="predicted"/>
<evidence type="ECO:0000259" key="1">
    <source>
        <dbReference type="Pfam" id="PF00534"/>
    </source>
</evidence>
<organism evidence="2 3">
    <name type="scientific">Paenirhodobacter populi</name>
    <dbReference type="NCBI Taxonomy" id="2306993"/>
    <lineage>
        <taxon>Bacteria</taxon>
        <taxon>Pseudomonadati</taxon>
        <taxon>Pseudomonadota</taxon>
        <taxon>Alphaproteobacteria</taxon>
        <taxon>Rhodobacterales</taxon>
        <taxon>Rhodobacter group</taxon>
        <taxon>Paenirhodobacter</taxon>
    </lineage>
</organism>
<keyword evidence="2" id="KW-0808">Transferase</keyword>
<dbReference type="AlphaFoldDB" id="A0A443IQ91"/>
<name>A0A443IQ91_9RHOB</name>
<reference evidence="2 3" key="2">
    <citation type="submission" date="2019-01" db="EMBL/GenBank/DDBJ databases">
        <authorList>
            <person name="Li Y."/>
        </authorList>
    </citation>
    <scope>NUCLEOTIDE SEQUENCE [LARGE SCALE GENOMIC DNA]</scope>
    <source>
        <strain evidence="2 3">2D-5</strain>
    </source>
</reference>
<evidence type="ECO:0000313" key="3">
    <source>
        <dbReference type="Proteomes" id="UP000285710"/>
    </source>
</evidence>
<dbReference type="GO" id="GO:0016757">
    <property type="term" value="F:glycosyltransferase activity"/>
    <property type="evidence" value="ECO:0007669"/>
    <property type="project" value="InterPro"/>
</dbReference>
<dbReference type="InterPro" id="IPR001296">
    <property type="entry name" value="Glyco_trans_1"/>
</dbReference>
<dbReference type="SUPFAM" id="SSF53756">
    <property type="entry name" value="UDP-Glycosyltransferase/glycogen phosphorylase"/>
    <property type="match status" value="1"/>
</dbReference>